<reference evidence="7 8" key="1">
    <citation type="journal article" date="2014" name="BMC Genomics">
        <title>Comparison of environmental and isolate Sulfobacillus genomes reveals diverse carbon, sulfur, nitrogen, and hydrogen metabolisms.</title>
        <authorList>
            <person name="Justice N.B."/>
            <person name="Norman A."/>
            <person name="Brown C.T."/>
            <person name="Singh A."/>
            <person name="Thomas B.C."/>
            <person name="Banfield J.F."/>
        </authorList>
    </citation>
    <scope>NUCLEOTIDE SEQUENCE [LARGE SCALE GENOMIC DNA]</scope>
    <source>
        <strain evidence="7">AMDSBA3</strain>
    </source>
</reference>
<comment type="cofactor">
    <cofactor evidence="1">
        <name>Zn(2+)</name>
        <dbReference type="ChEBI" id="CHEBI:29105"/>
    </cofactor>
</comment>
<evidence type="ECO:0000256" key="2">
    <source>
        <dbReference type="ARBA" id="ARBA00007749"/>
    </source>
</evidence>
<evidence type="ECO:0000256" key="4">
    <source>
        <dbReference type="ARBA" id="ARBA00022801"/>
    </source>
</evidence>
<comment type="similarity">
    <text evidence="2">Belongs to the metallo-beta-lactamase superfamily.</text>
</comment>
<dbReference type="GO" id="GO:0046872">
    <property type="term" value="F:metal ion binding"/>
    <property type="evidence" value="ECO:0007669"/>
    <property type="project" value="UniProtKB-KW"/>
</dbReference>
<evidence type="ECO:0000256" key="5">
    <source>
        <dbReference type="ARBA" id="ARBA00022833"/>
    </source>
</evidence>
<accession>A0A2T2WNZ0</accession>
<dbReference type="PANTHER" id="PTHR42978">
    <property type="entry name" value="QUORUM-QUENCHING LACTONASE YTNP-RELATED-RELATED"/>
    <property type="match status" value="1"/>
</dbReference>
<keyword evidence="3" id="KW-0479">Metal-binding</keyword>
<dbReference type="PANTHER" id="PTHR42978:SF7">
    <property type="entry name" value="METALLO-HYDROLASE RV2300C-RELATED"/>
    <property type="match status" value="1"/>
</dbReference>
<feature type="domain" description="Metallo-beta-lactamase" evidence="6">
    <location>
        <begin position="34"/>
        <end position="232"/>
    </location>
</feature>
<evidence type="ECO:0000256" key="3">
    <source>
        <dbReference type="ARBA" id="ARBA00022723"/>
    </source>
</evidence>
<sequence length="245" mass="27497">MDAWRIIALDTGTSVIEKSILTYLTDVGQALRIPRVMWYIDGPRRIIVDTSAESPEVAEQIIGENLTRTADQEPANALKRIGVRGEDIDYVLLTHLHWDHAANNHLFPNAKFIVQRDELRYAYAPSSFFEKAFLSPQGGYLPPFLHTRFDLLDGDLELMPGLEIVKCPGHTPGSQAVRVRTKQGWLTVAGDAVFTYENLEKRIPPGFHVNVDAALASMQKIAAISDEVLPSHDYRVFVDDGPREF</sequence>
<gene>
    <name evidence="7" type="ORF">C7B45_01380</name>
</gene>
<keyword evidence="5" id="KW-0862">Zinc</keyword>
<dbReference type="InterPro" id="IPR036866">
    <property type="entry name" value="RibonucZ/Hydroxyglut_hydro"/>
</dbReference>
<evidence type="ECO:0000256" key="1">
    <source>
        <dbReference type="ARBA" id="ARBA00001947"/>
    </source>
</evidence>
<name>A0A2T2WNZ0_9FIRM</name>
<dbReference type="Proteomes" id="UP000241848">
    <property type="component" value="Unassembled WGS sequence"/>
</dbReference>
<evidence type="ECO:0000259" key="6">
    <source>
        <dbReference type="SMART" id="SM00849"/>
    </source>
</evidence>
<dbReference type="CDD" id="cd07729">
    <property type="entry name" value="AHL_lactonase_MBL-fold"/>
    <property type="match status" value="1"/>
</dbReference>
<dbReference type="EMBL" id="PXYV01000002">
    <property type="protein sequence ID" value="PSR23965.1"/>
    <property type="molecule type" value="Genomic_DNA"/>
</dbReference>
<dbReference type="AlphaFoldDB" id="A0A2T2WNZ0"/>
<dbReference type="InterPro" id="IPR051013">
    <property type="entry name" value="MBL_superfamily_lactonases"/>
</dbReference>
<proteinExistence type="inferred from homology"/>
<keyword evidence="4" id="KW-0378">Hydrolase</keyword>
<dbReference type="Gene3D" id="3.60.15.10">
    <property type="entry name" value="Ribonuclease Z/Hydroxyacylglutathione hydrolase-like"/>
    <property type="match status" value="1"/>
</dbReference>
<dbReference type="SUPFAM" id="SSF56281">
    <property type="entry name" value="Metallo-hydrolase/oxidoreductase"/>
    <property type="match status" value="1"/>
</dbReference>
<evidence type="ECO:0000313" key="8">
    <source>
        <dbReference type="Proteomes" id="UP000241848"/>
    </source>
</evidence>
<dbReference type="GO" id="GO:0016787">
    <property type="term" value="F:hydrolase activity"/>
    <property type="evidence" value="ECO:0007669"/>
    <property type="project" value="UniProtKB-KW"/>
</dbReference>
<organism evidence="7 8">
    <name type="scientific">Sulfobacillus acidophilus</name>
    <dbReference type="NCBI Taxonomy" id="53633"/>
    <lineage>
        <taxon>Bacteria</taxon>
        <taxon>Bacillati</taxon>
        <taxon>Bacillota</taxon>
        <taxon>Clostridia</taxon>
        <taxon>Eubacteriales</taxon>
        <taxon>Clostridiales Family XVII. Incertae Sedis</taxon>
        <taxon>Sulfobacillus</taxon>
    </lineage>
</organism>
<dbReference type="Pfam" id="PF00753">
    <property type="entry name" value="Lactamase_B"/>
    <property type="match status" value="1"/>
</dbReference>
<dbReference type="InterPro" id="IPR001279">
    <property type="entry name" value="Metallo-B-lactamas"/>
</dbReference>
<dbReference type="SMART" id="SM00849">
    <property type="entry name" value="Lactamase_B"/>
    <property type="match status" value="1"/>
</dbReference>
<comment type="caution">
    <text evidence="7">The sequence shown here is derived from an EMBL/GenBank/DDBJ whole genome shotgun (WGS) entry which is preliminary data.</text>
</comment>
<protein>
    <recommendedName>
        <fullName evidence="6">Metallo-beta-lactamase domain-containing protein</fullName>
    </recommendedName>
</protein>
<evidence type="ECO:0000313" key="7">
    <source>
        <dbReference type="EMBL" id="PSR23965.1"/>
    </source>
</evidence>